<proteinExistence type="predicted"/>
<reference evidence="2" key="2">
    <citation type="submission" date="2023-06" db="EMBL/GenBank/DDBJ databases">
        <authorList>
            <person name="Swenson N.G."/>
            <person name="Wegrzyn J.L."/>
            <person name="Mcevoy S.L."/>
        </authorList>
    </citation>
    <scope>NUCLEOTIDE SEQUENCE</scope>
    <source>
        <strain evidence="2">NS2018</strain>
        <tissue evidence="2">Leaf</tissue>
    </source>
</reference>
<dbReference type="SUPFAM" id="SSF56672">
    <property type="entry name" value="DNA/RNA polymerases"/>
    <property type="match status" value="1"/>
</dbReference>
<sequence length="171" mass="19565">MSTNPTALAKQCAHVTSEPSREVPEQDHYILEEEEMLDMVIEEIEDKERGWTGGHPAEQLEEIHVRKGDPTKVVKIGGALDCEVRKSLVKLLEEYNDIFALSHDEMLGIPPNLAAHRLAVDATFKPVKQKQRHFNVQRNTAVQEEVDKLLKARFIKESRYPEWIANVVMIN</sequence>
<dbReference type="InterPro" id="IPR043502">
    <property type="entry name" value="DNA/RNA_pol_sf"/>
</dbReference>
<dbReference type="Proteomes" id="UP001168877">
    <property type="component" value="Unassembled WGS sequence"/>
</dbReference>
<keyword evidence="3" id="KW-1185">Reference proteome</keyword>
<evidence type="ECO:0000256" key="1">
    <source>
        <dbReference type="SAM" id="MobiDB-lite"/>
    </source>
</evidence>
<reference evidence="2" key="1">
    <citation type="journal article" date="2022" name="Plant J.">
        <title>Strategies of tolerance reflected in two North American maple genomes.</title>
        <authorList>
            <person name="McEvoy S.L."/>
            <person name="Sezen U.U."/>
            <person name="Trouern-Trend A."/>
            <person name="McMahon S.M."/>
            <person name="Schaberg P.G."/>
            <person name="Yang J."/>
            <person name="Wegrzyn J.L."/>
            <person name="Swenson N.G."/>
        </authorList>
    </citation>
    <scope>NUCLEOTIDE SEQUENCE</scope>
    <source>
        <strain evidence="2">NS2018</strain>
    </source>
</reference>
<comment type="caution">
    <text evidence="2">The sequence shown here is derived from an EMBL/GenBank/DDBJ whole genome shotgun (WGS) entry which is preliminary data.</text>
</comment>
<dbReference type="Gene3D" id="3.10.10.10">
    <property type="entry name" value="HIV Type 1 Reverse Transcriptase, subunit A, domain 1"/>
    <property type="match status" value="1"/>
</dbReference>
<protein>
    <submittedName>
        <fullName evidence="2">Uncharacterized protein</fullName>
    </submittedName>
</protein>
<name>A0AA39RLV1_ACESA</name>
<dbReference type="AlphaFoldDB" id="A0AA39RLV1"/>
<feature type="region of interest" description="Disordered" evidence="1">
    <location>
        <begin position="1"/>
        <end position="21"/>
    </location>
</feature>
<evidence type="ECO:0000313" key="2">
    <source>
        <dbReference type="EMBL" id="KAK0574815.1"/>
    </source>
</evidence>
<evidence type="ECO:0000313" key="3">
    <source>
        <dbReference type="Proteomes" id="UP001168877"/>
    </source>
</evidence>
<dbReference type="EMBL" id="JAUESC010000387">
    <property type="protein sequence ID" value="KAK0574815.1"/>
    <property type="molecule type" value="Genomic_DNA"/>
</dbReference>
<accession>A0AA39RLV1</accession>
<gene>
    <name evidence="2" type="ORF">LWI29_029513</name>
</gene>
<organism evidence="2 3">
    <name type="scientific">Acer saccharum</name>
    <name type="common">Sugar maple</name>
    <dbReference type="NCBI Taxonomy" id="4024"/>
    <lineage>
        <taxon>Eukaryota</taxon>
        <taxon>Viridiplantae</taxon>
        <taxon>Streptophyta</taxon>
        <taxon>Embryophyta</taxon>
        <taxon>Tracheophyta</taxon>
        <taxon>Spermatophyta</taxon>
        <taxon>Magnoliopsida</taxon>
        <taxon>eudicotyledons</taxon>
        <taxon>Gunneridae</taxon>
        <taxon>Pentapetalae</taxon>
        <taxon>rosids</taxon>
        <taxon>malvids</taxon>
        <taxon>Sapindales</taxon>
        <taxon>Sapindaceae</taxon>
        <taxon>Hippocastanoideae</taxon>
        <taxon>Acereae</taxon>
        <taxon>Acer</taxon>
    </lineage>
</organism>